<name>A0A5C0B4I8_9BURK</name>
<sequence>MKTARFRRPRILIAGCGDTGMLLLAQLATRARVFALTSQATRQDELRKAGAIPLVGNLDSPASLRRLRGLASRVVMLAPPPTQGARDTRSAHLAAALRRPGSTRQYARRQTVSKAGSIVAKPTLHIVYGSTTGVYGNAHGRWISETEPVRPATDRAKRRVDAESQWRSPTVAQARSHLPAWQSTILRIPGIYGRDRLPLDRLRRGLPRLADSEDVYTNHIEISDLARIAATALWRGRAQRVIHANDGEELKMRDYLDAVADAAGLPRAPARSAAEVEAAVSPMMWTFMRESRRLRNTRLQQELRVKLRYPNVDSALSHWFGA</sequence>
<evidence type="ECO:0000256" key="1">
    <source>
        <dbReference type="SAM" id="MobiDB-lite"/>
    </source>
</evidence>
<feature type="region of interest" description="Disordered" evidence="1">
    <location>
        <begin position="149"/>
        <end position="168"/>
    </location>
</feature>
<reference evidence="2 3" key="1">
    <citation type="submission" date="2019-08" db="EMBL/GenBank/DDBJ databases">
        <title>Amphibian skin-associated Pigmentiphaga: genome sequence and occurrence across geography and hosts.</title>
        <authorList>
            <person name="Bletz M.C."/>
            <person name="Bunk B."/>
            <person name="Sproeer C."/>
            <person name="Biwer P."/>
            <person name="Reiter S."/>
            <person name="Rabemananjara F.C.E."/>
            <person name="Schulz S."/>
            <person name="Overmann J."/>
            <person name="Vences M."/>
        </authorList>
    </citation>
    <scope>NUCLEOTIDE SEQUENCE [LARGE SCALE GENOMIC DNA]</scope>
    <source>
        <strain evidence="2 3">Mada1488</strain>
    </source>
</reference>
<keyword evidence="3" id="KW-1185">Reference proteome</keyword>
<dbReference type="Proteomes" id="UP000325161">
    <property type="component" value="Chromosome"/>
</dbReference>
<dbReference type="InterPro" id="IPR051783">
    <property type="entry name" value="NAD(P)-dependent_oxidoreduct"/>
</dbReference>
<feature type="compositionally biased region" description="Basic and acidic residues" evidence="1">
    <location>
        <begin position="149"/>
        <end position="164"/>
    </location>
</feature>
<dbReference type="InterPro" id="IPR036291">
    <property type="entry name" value="NAD(P)-bd_dom_sf"/>
</dbReference>
<dbReference type="OrthoDB" id="9808276at2"/>
<dbReference type="KEGG" id="pacr:FXN63_19270"/>
<dbReference type="EMBL" id="CP043046">
    <property type="protein sequence ID" value="QEI07741.1"/>
    <property type="molecule type" value="Genomic_DNA"/>
</dbReference>
<gene>
    <name evidence="2" type="ORF">FXN63_19270</name>
</gene>
<dbReference type="SUPFAM" id="SSF51735">
    <property type="entry name" value="NAD(P)-binding Rossmann-fold domains"/>
    <property type="match status" value="1"/>
</dbReference>
<accession>A0A5C0B4I8</accession>
<protein>
    <submittedName>
        <fullName evidence="2">SDR family NAD(P)-dependent oxidoreductase</fullName>
    </submittedName>
</protein>
<dbReference type="PANTHER" id="PTHR48079:SF6">
    <property type="entry name" value="NAD(P)-BINDING DOMAIN-CONTAINING PROTEIN-RELATED"/>
    <property type="match status" value="1"/>
</dbReference>
<dbReference type="Gene3D" id="3.40.50.720">
    <property type="entry name" value="NAD(P)-binding Rossmann-like Domain"/>
    <property type="match status" value="1"/>
</dbReference>
<evidence type="ECO:0000313" key="2">
    <source>
        <dbReference type="EMBL" id="QEI07741.1"/>
    </source>
</evidence>
<dbReference type="PANTHER" id="PTHR48079">
    <property type="entry name" value="PROTEIN YEEZ"/>
    <property type="match status" value="1"/>
</dbReference>
<evidence type="ECO:0000313" key="3">
    <source>
        <dbReference type="Proteomes" id="UP000325161"/>
    </source>
</evidence>
<dbReference type="GO" id="GO:0005737">
    <property type="term" value="C:cytoplasm"/>
    <property type="evidence" value="ECO:0007669"/>
    <property type="project" value="TreeGrafter"/>
</dbReference>
<dbReference type="AlphaFoldDB" id="A0A5C0B4I8"/>
<organism evidence="2 3">
    <name type="scientific">Pigmentiphaga aceris</name>
    <dbReference type="NCBI Taxonomy" id="1940612"/>
    <lineage>
        <taxon>Bacteria</taxon>
        <taxon>Pseudomonadati</taxon>
        <taxon>Pseudomonadota</taxon>
        <taxon>Betaproteobacteria</taxon>
        <taxon>Burkholderiales</taxon>
        <taxon>Alcaligenaceae</taxon>
        <taxon>Pigmentiphaga</taxon>
    </lineage>
</organism>
<dbReference type="RefSeq" id="WP_148816788.1">
    <property type="nucleotide sequence ID" value="NZ_CP043046.1"/>
</dbReference>
<dbReference type="GO" id="GO:0004029">
    <property type="term" value="F:aldehyde dehydrogenase (NAD+) activity"/>
    <property type="evidence" value="ECO:0007669"/>
    <property type="project" value="TreeGrafter"/>
</dbReference>
<proteinExistence type="predicted"/>